<dbReference type="Gene3D" id="3.40.50.1980">
    <property type="entry name" value="Nitrogenase molybdenum iron protein domain"/>
    <property type="match status" value="2"/>
</dbReference>
<dbReference type="PROSITE" id="PS50983">
    <property type="entry name" value="FE_B12_PBP"/>
    <property type="match status" value="1"/>
</dbReference>
<feature type="domain" description="Fe/B12 periplasmic-binding" evidence="2">
    <location>
        <begin position="33"/>
        <end position="286"/>
    </location>
</feature>
<evidence type="ECO:0000313" key="4">
    <source>
        <dbReference type="Proteomes" id="UP001449795"/>
    </source>
</evidence>
<dbReference type="Proteomes" id="UP001449795">
    <property type="component" value="Chromosome"/>
</dbReference>
<name>A0ABZ3D3J1_9PROT</name>
<dbReference type="PANTHER" id="PTHR30535:SF4">
    <property type="entry name" value="HEMIN-BINDING PERIPLASMIC PROTEIN HMUT"/>
    <property type="match status" value="1"/>
</dbReference>
<keyword evidence="4" id="KW-1185">Reference proteome</keyword>
<keyword evidence="1" id="KW-0732">Signal</keyword>
<accession>A0ABZ3D3J1</accession>
<protein>
    <submittedName>
        <fullName evidence="3">ABC transporter substrate-binding protein</fullName>
    </submittedName>
</protein>
<dbReference type="InterPro" id="IPR050902">
    <property type="entry name" value="ABC_Transporter_SBP"/>
</dbReference>
<dbReference type="RefSeq" id="WP_342628083.1">
    <property type="nucleotide sequence ID" value="NZ_CP152276.1"/>
</dbReference>
<feature type="signal peptide" evidence="1">
    <location>
        <begin position="1"/>
        <end position="24"/>
    </location>
</feature>
<dbReference type="SUPFAM" id="SSF53807">
    <property type="entry name" value="Helical backbone' metal receptor"/>
    <property type="match status" value="1"/>
</dbReference>
<feature type="chain" id="PRO_5045467797" evidence="1">
    <location>
        <begin position="25"/>
        <end position="311"/>
    </location>
</feature>
<reference evidence="3 4" key="1">
    <citation type="submission" date="2024-04" db="EMBL/GenBank/DDBJ databases">
        <title>Complete genome sequence of Nguyenibacter vanlangesis HBCM-1154, a strain capable of nitrogen fixation, IAA production, and phosphorus solubilization isolated from sugarcane soil.</title>
        <authorList>
            <person name="MY HANH P."/>
        </authorList>
    </citation>
    <scope>NUCLEOTIDE SEQUENCE [LARGE SCALE GENOMIC DNA]</scope>
    <source>
        <strain evidence="3 4">HBCM 1154</strain>
    </source>
</reference>
<evidence type="ECO:0000259" key="2">
    <source>
        <dbReference type="PROSITE" id="PS50983"/>
    </source>
</evidence>
<dbReference type="PANTHER" id="PTHR30535">
    <property type="entry name" value="VITAMIN B12-BINDING PROTEIN"/>
    <property type="match status" value="1"/>
</dbReference>
<dbReference type="Pfam" id="PF01497">
    <property type="entry name" value="Peripla_BP_2"/>
    <property type="match status" value="1"/>
</dbReference>
<evidence type="ECO:0000313" key="3">
    <source>
        <dbReference type="EMBL" id="XAE42314.1"/>
    </source>
</evidence>
<sequence length="311" mass="32542">MRLPARALLASVMAALLLAIPAMARAGAAARHRIVSLNLCTDQMLLLLVPPQDIAGLSPLARDCAYSMLCDAARAVPTIRPTAEAVVAARPDLVVGGNYTAMTALLAARQAGLTVVQFAPAERLADIPGQFRALAEAAGVPERGAALAGAFERRLAARPIARPAAPGGGDPVAALYAANGFVTGTGTLADDMLAHAGFRNFAATMGHRHAAYLPIEDLIARPPDLLVLIRSETGTSLAQDLLDHPALRAAFPGAHRLSLPGRLWLCGLPQTLDTLDRLAQARQALEHFALEHVAGERPAPEYSDPAQEAGR</sequence>
<dbReference type="EMBL" id="CP152276">
    <property type="protein sequence ID" value="XAE42314.1"/>
    <property type="molecule type" value="Genomic_DNA"/>
</dbReference>
<evidence type="ECO:0000256" key="1">
    <source>
        <dbReference type="SAM" id="SignalP"/>
    </source>
</evidence>
<gene>
    <name evidence="3" type="ORF">AAC691_18960</name>
</gene>
<organism evidence="3 4">
    <name type="scientific">Nguyenibacter vanlangensis</name>
    <dbReference type="NCBI Taxonomy" id="1216886"/>
    <lineage>
        <taxon>Bacteria</taxon>
        <taxon>Pseudomonadati</taxon>
        <taxon>Pseudomonadota</taxon>
        <taxon>Alphaproteobacteria</taxon>
        <taxon>Acetobacterales</taxon>
        <taxon>Acetobacteraceae</taxon>
        <taxon>Nguyenibacter</taxon>
    </lineage>
</organism>
<proteinExistence type="predicted"/>
<dbReference type="InterPro" id="IPR002491">
    <property type="entry name" value="ABC_transptr_periplasmic_BD"/>
</dbReference>